<comment type="caution">
    <text evidence="9">The sequence shown here is derived from an EMBL/GenBank/DDBJ whole genome shotgun (WGS) entry which is preliminary data.</text>
</comment>
<dbReference type="InterPro" id="IPR050107">
    <property type="entry name" value="ABC_carbohydrate_import_ATPase"/>
</dbReference>
<evidence type="ECO:0000259" key="8">
    <source>
        <dbReference type="PROSITE" id="PS50893"/>
    </source>
</evidence>
<dbReference type="PANTHER" id="PTHR43790:SF3">
    <property type="entry name" value="D-ALLOSE IMPORT ATP-BINDING PROTEIN ALSA-RELATED"/>
    <property type="match status" value="1"/>
</dbReference>
<evidence type="ECO:0000313" key="9">
    <source>
        <dbReference type="EMBL" id="TCU33572.1"/>
    </source>
</evidence>
<evidence type="ECO:0000256" key="3">
    <source>
        <dbReference type="ARBA" id="ARBA00022597"/>
    </source>
</evidence>
<evidence type="ECO:0000256" key="7">
    <source>
        <dbReference type="ARBA" id="ARBA00023136"/>
    </source>
</evidence>
<dbReference type="InterPro" id="IPR003439">
    <property type="entry name" value="ABC_transporter-like_ATP-bd"/>
</dbReference>
<keyword evidence="7" id="KW-0472">Membrane</keyword>
<organism evidence="9 10">
    <name type="scientific">Rhizobium azibense</name>
    <dbReference type="NCBI Taxonomy" id="1136135"/>
    <lineage>
        <taxon>Bacteria</taxon>
        <taxon>Pseudomonadati</taxon>
        <taxon>Pseudomonadota</taxon>
        <taxon>Alphaproteobacteria</taxon>
        <taxon>Hyphomicrobiales</taxon>
        <taxon>Rhizobiaceae</taxon>
        <taxon>Rhizobium/Agrobacterium group</taxon>
        <taxon>Rhizobium</taxon>
    </lineage>
</organism>
<dbReference type="Proteomes" id="UP000295507">
    <property type="component" value="Unassembled WGS sequence"/>
</dbReference>
<dbReference type="PROSITE" id="PS50893">
    <property type="entry name" value="ABC_TRANSPORTER_2"/>
    <property type="match status" value="2"/>
</dbReference>
<accession>A0A4R3RJ33</accession>
<dbReference type="Pfam" id="PF00005">
    <property type="entry name" value="ABC_tran"/>
    <property type="match status" value="2"/>
</dbReference>
<keyword evidence="2" id="KW-1003">Cell membrane</keyword>
<dbReference type="PANTHER" id="PTHR43790">
    <property type="entry name" value="CARBOHYDRATE TRANSPORT ATP-BINDING PROTEIN MG119-RELATED"/>
    <property type="match status" value="1"/>
</dbReference>
<dbReference type="AlphaFoldDB" id="A0A4R3RJ33"/>
<evidence type="ECO:0000256" key="1">
    <source>
        <dbReference type="ARBA" id="ARBA00022448"/>
    </source>
</evidence>
<keyword evidence="6" id="KW-1278">Translocase</keyword>
<keyword evidence="1" id="KW-0813">Transport</keyword>
<dbReference type="SMART" id="SM00382">
    <property type="entry name" value="AAA"/>
    <property type="match status" value="2"/>
</dbReference>
<evidence type="ECO:0000313" key="10">
    <source>
        <dbReference type="Proteomes" id="UP000295507"/>
    </source>
</evidence>
<keyword evidence="5 9" id="KW-0067">ATP-binding</keyword>
<sequence>MMALLDIQSLSLSFGSTLALADASLSLRAGEIVALMGANGAGKSTLVKVLSGVHRADSGSILWKGARFQPNSPAEAASSGVVTVHQSTDVVGIPDLTVADALLLDRYVDRRQPFFLSAASVRRAAARVLEEVGITLPLERRFGDLGTADRQLVAIARALSNKAELLILDEPTASLSSNESQRLYTLLRALKSRGMAILYISHRTADLMSLADRVVVLRGGRDVGTFTRPIDFGAAIETMIGRPLKSARPDRRALSGLPVLELKQAALLPGGQQFDFTVHEGEVVAITGVLGAGKSRLLSAIFGSCALAAGSMRLDGRAYHPAGPAEAIAAGVVMAAEDRHRSSLIPAGWPGESLAATISLPHLQRWYPSGFLFSGRETREAVTAIRRLGIKAQGPRASIWSLSGGNQQKSILARWEAEPSRLLLLDEPFQGVDVGARQDIIHTLRDHRDRATLIATSDPEEAYEVADRIVHISNHRLFEEADDAMYAPEGQLTA</sequence>
<evidence type="ECO:0000256" key="4">
    <source>
        <dbReference type="ARBA" id="ARBA00022741"/>
    </source>
</evidence>
<keyword evidence="3" id="KW-0762">Sugar transport</keyword>
<evidence type="ECO:0000256" key="5">
    <source>
        <dbReference type="ARBA" id="ARBA00022840"/>
    </source>
</evidence>
<proteinExistence type="predicted"/>
<dbReference type="GO" id="GO:0005524">
    <property type="term" value="F:ATP binding"/>
    <property type="evidence" value="ECO:0007669"/>
    <property type="project" value="UniProtKB-KW"/>
</dbReference>
<protein>
    <submittedName>
        <fullName evidence="9">Monosaccharide ABC transporter ATP-binding protein (CUT2 family)</fullName>
    </submittedName>
</protein>
<dbReference type="CDD" id="cd03216">
    <property type="entry name" value="ABC_Carb_Monos_I"/>
    <property type="match status" value="1"/>
</dbReference>
<gene>
    <name evidence="9" type="ORF">EV129_11577</name>
</gene>
<name>A0A4R3RJ33_9HYPH</name>
<reference evidence="9 10" key="1">
    <citation type="submission" date="2019-03" db="EMBL/GenBank/DDBJ databases">
        <title>Genomic Encyclopedia of Type Strains, Phase IV (KMG-V): Genome sequencing to study the core and pangenomes of soil and plant-associated prokaryotes.</title>
        <authorList>
            <person name="Whitman W."/>
        </authorList>
    </citation>
    <scope>NUCLEOTIDE SEQUENCE [LARGE SCALE GENOMIC DNA]</scope>
    <source>
        <strain evidence="9 10">IE4868</strain>
    </source>
</reference>
<dbReference type="InterPro" id="IPR027417">
    <property type="entry name" value="P-loop_NTPase"/>
</dbReference>
<evidence type="ECO:0000256" key="6">
    <source>
        <dbReference type="ARBA" id="ARBA00022967"/>
    </source>
</evidence>
<dbReference type="CDD" id="cd03215">
    <property type="entry name" value="ABC_Carb_Monos_II"/>
    <property type="match status" value="1"/>
</dbReference>
<dbReference type="InterPro" id="IPR003593">
    <property type="entry name" value="AAA+_ATPase"/>
</dbReference>
<evidence type="ECO:0000256" key="2">
    <source>
        <dbReference type="ARBA" id="ARBA00022475"/>
    </source>
</evidence>
<feature type="domain" description="ABC transporter" evidence="8">
    <location>
        <begin position="254"/>
        <end position="494"/>
    </location>
</feature>
<dbReference type="SUPFAM" id="SSF52540">
    <property type="entry name" value="P-loop containing nucleoside triphosphate hydrolases"/>
    <property type="match status" value="2"/>
</dbReference>
<keyword evidence="4" id="KW-0547">Nucleotide-binding</keyword>
<dbReference type="GO" id="GO:0016887">
    <property type="term" value="F:ATP hydrolysis activity"/>
    <property type="evidence" value="ECO:0007669"/>
    <property type="project" value="InterPro"/>
</dbReference>
<feature type="domain" description="ABC transporter" evidence="8">
    <location>
        <begin position="5"/>
        <end position="244"/>
    </location>
</feature>
<dbReference type="EMBL" id="SMBK01000015">
    <property type="protein sequence ID" value="TCU33572.1"/>
    <property type="molecule type" value="Genomic_DNA"/>
</dbReference>
<dbReference type="Gene3D" id="3.40.50.300">
    <property type="entry name" value="P-loop containing nucleotide triphosphate hydrolases"/>
    <property type="match status" value="2"/>
</dbReference>